<dbReference type="Proteomes" id="UP000295531">
    <property type="component" value="Unassembled WGS sequence"/>
</dbReference>
<comment type="caution">
    <text evidence="2">The sequence shown here is derived from an EMBL/GenBank/DDBJ whole genome shotgun (WGS) entry which is preliminary data.</text>
</comment>
<proteinExistence type="predicted"/>
<accession>A0A4R6P683</accession>
<dbReference type="EMBL" id="SNXI01000007">
    <property type="protein sequence ID" value="TDP33217.1"/>
    <property type="molecule type" value="Genomic_DNA"/>
</dbReference>
<dbReference type="AlphaFoldDB" id="A0A4R6P683"/>
<sequence>MFINEWWLAWLVAPVVGTLIIGTLVIGAFIAFSASIVRHS</sequence>
<evidence type="ECO:0000256" key="1">
    <source>
        <dbReference type="SAM" id="Phobius"/>
    </source>
</evidence>
<feature type="transmembrane region" description="Helical" evidence="1">
    <location>
        <begin position="6"/>
        <end position="32"/>
    </location>
</feature>
<evidence type="ECO:0000313" key="3">
    <source>
        <dbReference type="Proteomes" id="UP000295531"/>
    </source>
</evidence>
<keyword evidence="1" id="KW-0812">Transmembrane</keyword>
<keyword evidence="1" id="KW-0472">Membrane</keyword>
<protein>
    <submittedName>
        <fullName evidence="2">Uncharacterized protein</fullName>
    </submittedName>
</protein>
<organism evidence="2 3">
    <name type="scientific">Idiomarina aquatica</name>
    <dbReference type="NCBI Taxonomy" id="1327752"/>
    <lineage>
        <taxon>Bacteria</taxon>
        <taxon>Pseudomonadati</taxon>
        <taxon>Pseudomonadota</taxon>
        <taxon>Gammaproteobacteria</taxon>
        <taxon>Alteromonadales</taxon>
        <taxon>Idiomarinaceae</taxon>
        <taxon>Idiomarina</taxon>
    </lineage>
</organism>
<name>A0A4R6P683_9GAMM</name>
<evidence type="ECO:0000313" key="2">
    <source>
        <dbReference type="EMBL" id="TDP33217.1"/>
    </source>
</evidence>
<keyword evidence="1" id="KW-1133">Transmembrane helix</keyword>
<keyword evidence="3" id="KW-1185">Reference proteome</keyword>
<gene>
    <name evidence="2" type="ORF">DEU29_10736</name>
</gene>
<reference evidence="2 3" key="1">
    <citation type="submission" date="2019-03" db="EMBL/GenBank/DDBJ databases">
        <title>Freshwater and sediment microbial communities from various areas in North America, analyzing microbe dynamics in response to fracking.</title>
        <authorList>
            <person name="Lamendella R."/>
        </authorList>
    </citation>
    <scope>NUCLEOTIDE SEQUENCE [LARGE SCALE GENOMIC DNA]</scope>
    <source>
        <strain evidence="2 3">18_TX</strain>
    </source>
</reference>